<evidence type="ECO:0000313" key="3">
    <source>
        <dbReference type="EMBL" id="PZR79180.1"/>
    </source>
</evidence>
<comment type="caution">
    <text evidence="3">The sequence shown here is derived from an EMBL/GenBank/DDBJ whole genome shotgun (WGS) entry which is preliminary data.</text>
</comment>
<gene>
    <name evidence="3" type="ORF">DLM65_11335</name>
    <name evidence="2" type="ORF">JF886_06540</name>
</gene>
<evidence type="ECO:0000313" key="5">
    <source>
        <dbReference type="Proteomes" id="UP000606991"/>
    </source>
</evidence>
<dbReference type="EMBL" id="QHBU01000219">
    <property type="protein sequence ID" value="PZR79180.1"/>
    <property type="molecule type" value="Genomic_DNA"/>
</dbReference>
<dbReference type="Proteomes" id="UP000606991">
    <property type="component" value="Unassembled WGS sequence"/>
</dbReference>
<accession>A0A2W5Z1Y6</accession>
<sequence length="225" mass="24533">MFRRRSSPKVEEAAPPPAGRERCAAGGCRRLDGTQCSYVDKRSRRCPTAWCPNHVADVAGFPYCRRHASTMSAIEGGEVVAGLPDLDNRAPSLVGWISRELDEPIRDVLTRVAPPSGARLVTDPVRLIITPGGSTRRWAKTWKIVDSTSVLNRVSIEVDEVDDCHVSARVDTELIGRGLPPWIGNRQAGRQVDPQVDAAERAEFAAAMARSIELVVTGEEVAFGH</sequence>
<proteinExistence type="predicted"/>
<accession>A0A934K1L6</accession>
<dbReference type="RefSeq" id="WP_337310778.1">
    <property type="nucleotide sequence ID" value="NZ_JAEKNS010000071.1"/>
</dbReference>
<dbReference type="Proteomes" id="UP000248724">
    <property type="component" value="Unassembled WGS sequence"/>
</dbReference>
<dbReference type="AlphaFoldDB" id="A0A2W5Z1Y6"/>
<protein>
    <submittedName>
        <fullName evidence="3">Uncharacterized protein</fullName>
    </submittedName>
</protein>
<reference evidence="3" key="2">
    <citation type="submission" date="2018-05" db="EMBL/GenBank/DDBJ databases">
        <authorList>
            <person name="Ferrari B."/>
        </authorList>
    </citation>
    <scope>NUCLEOTIDE SEQUENCE</scope>
    <source>
        <strain evidence="3">RRmetagenome_bin12</strain>
    </source>
</reference>
<evidence type="ECO:0000313" key="4">
    <source>
        <dbReference type="Proteomes" id="UP000248724"/>
    </source>
</evidence>
<name>A0A2W5Z1Y6_9BACT</name>
<reference evidence="3 4" key="1">
    <citation type="journal article" date="2017" name="Nature">
        <title>Atmospheric trace gases support primary production in Antarctic desert surface soil.</title>
        <authorList>
            <person name="Ji M."/>
            <person name="Greening C."/>
            <person name="Vanwonterghem I."/>
            <person name="Carere C.R."/>
            <person name="Bay S.K."/>
            <person name="Steen J.A."/>
            <person name="Montgomery K."/>
            <person name="Lines T."/>
            <person name="Beardall J."/>
            <person name="van Dorst J."/>
            <person name="Snape I."/>
            <person name="Stott M.B."/>
            <person name="Hugenholtz P."/>
            <person name="Ferrari B.C."/>
        </authorList>
    </citation>
    <scope>NUCLEOTIDE SEQUENCE [LARGE SCALE GENOMIC DNA]</scope>
    <source>
        <strain evidence="3">RRmetagenome_bin12</strain>
    </source>
</reference>
<organism evidence="3 4">
    <name type="scientific">Candidatus Aeolococcus gillhamiae</name>
    <dbReference type="NCBI Taxonomy" id="3127015"/>
    <lineage>
        <taxon>Bacteria</taxon>
        <taxon>Bacillati</taxon>
        <taxon>Candidatus Dormiibacterota</taxon>
        <taxon>Candidatus Dormibacteria</taxon>
        <taxon>Candidatus Aeolococcales</taxon>
        <taxon>Candidatus Aeolococcaceae</taxon>
        <taxon>Candidatus Aeolococcus</taxon>
    </lineage>
</organism>
<evidence type="ECO:0000313" key="2">
    <source>
        <dbReference type="EMBL" id="MBJ7594511.1"/>
    </source>
</evidence>
<reference evidence="2 5" key="3">
    <citation type="submission" date="2020-10" db="EMBL/GenBank/DDBJ databases">
        <title>Ca. Dormibacterota MAGs.</title>
        <authorList>
            <person name="Montgomery K."/>
        </authorList>
    </citation>
    <scope>NUCLEOTIDE SEQUENCE [LARGE SCALE GENOMIC DNA]</scope>
    <source>
        <strain evidence="2">SC8812_S17_18</strain>
    </source>
</reference>
<dbReference type="EMBL" id="JAEKNS010000071">
    <property type="protein sequence ID" value="MBJ7594511.1"/>
    <property type="molecule type" value="Genomic_DNA"/>
</dbReference>
<evidence type="ECO:0000256" key="1">
    <source>
        <dbReference type="SAM" id="MobiDB-lite"/>
    </source>
</evidence>
<feature type="region of interest" description="Disordered" evidence="1">
    <location>
        <begin position="1"/>
        <end position="22"/>
    </location>
</feature>